<protein>
    <submittedName>
        <fullName evidence="2">Polyisoprenoid-binding protein YceI</fullName>
    </submittedName>
</protein>
<dbReference type="PANTHER" id="PTHR34406:SF1">
    <property type="entry name" value="PROTEIN YCEI"/>
    <property type="match status" value="1"/>
</dbReference>
<gene>
    <name evidence="2" type="ORF">SAMN04487995_3949</name>
</gene>
<dbReference type="EMBL" id="FNXY01000006">
    <property type="protein sequence ID" value="SEJ28345.1"/>
    <property type="molecule type" value="Genomic_DNA"/>
</dbReference>
<keyword evidence="3" id="KW-1185">Reference proteome</keyword>
<dbReference type="SMART" id="SM00867">
    <property type="entry name" value="YceI"/>
    <property type="match status" value="1"/>
</dbReference>
<dbReference type="InterPro" id="IPR036761">
    <property type="entry name" value="TTHA0802/YceI-like_sf"/>
</dbReference>
<sequence length="177" mass="19763">MAQVKWLLDPAHSEISFKVKHLMISTITGYFRNFSLEVTTEDEDFSTASNIIFTADIDSIDTKNEQRDAHLKSAEFFNGEEHNQLRFVGTGIHQEDEESKLKGELTIKVITHPVKVKVEFGGIAVDPYGQRKAGFTVKGKISREDFGLTWNAVTEAGSVVVGDKVKYSGEIQLIKQA</sequence>
<dbReference type="STRING" id="408657.SAMN04487995_3949"/>
<dbReference type="OrthoDB" id="9811006at2"/>
<reference evidence="2 3" key="1">
    <citation type="submission" date="2016-10" db="EMBL/GenBank/DDBJ databases">
        <authorList>
            <person name="de Groot N.N."/>
        </authorList>
    </citation>
    <scope>NUCLEOTIDE SEQUENCE [LARGE SCALE GENOMIC DNA]</scope>
    <source>
        <strain evidence="2 3">DSM 19938</strain>
    </source>
</reference>
<dbReference type="RefSeq" id="WP_090337962.1">
    <property type="nucleotide sequence ID" value="NZ_FNXY01000006.1"/>
</dbReference>
<evidence type="ECO:0000259" key="1">
    <source>
        <dbReference type="SMART" id="SM00867"/>
    </source>
</evidence>
<dbReference type="SUPFAM" id="SSF101874">
    <property type="entry name" value="YceI-like"/>
    <property type="match status" value="1"/>
</dbReference>
<name>A0A1H6XUW0_9BACT</name>
<dbReference type="Proteomes" id="UP000199532">
    <property type="component" value="Unassembled WGS sequence"/>
</dbReference>
<evidence type="ECO:0000313" key="3">
    <source>
        <dbReference type="Proteomes" id="UP000199532"/>
    </source>
</evidence>
<accession>A0A1H6XUW0</accession>
<feature type="domain" description="Lipid/polyisoprenoid-binding YceI-like" evidence="1">
    <location>
        <begin position="5"/>
        <end position="174"/>
    </location>
</feature>
<dbReference type="InterPro" id="IPR007372">
    <property type="entry name" value="Lipid/polyisoprenoid-bd_YceI"/>
</dbReference>
<dbReference type="AlphaFoldDB" id="A0A1H6XUW0"/>
<dbReference type="PANTHER" id="PTHR34406">
    <property type="entry name" value="PROTEIN YCEI"/>
    <property type="match status" value="1"/>
</dbReference>
<evidence type="ECO:0000313" key="2">
    <source>
        <dbReference type="EMBL" id="SEJ28345.1"/>
    </source>
</evidence>
<organism evidence="2 3">
    <name type="scientific">Dyadobacter koreensis</name>
    <dbReference type="NCBI Taxonomy" id="408657"/>
    <lineage>
        <taxon>Bacteria</taxon>
        <taxon>Pseudomonadati</taxon>
        <taxon>Bacteroidota</taxon>
        <taxon>Cytophagia</taxon>
        <taxon>Cytophagales</taxon>
        <taxon>Spirosomataceae</taxon>
        <taxon>Dyadobacter</taxon>
    </lineage>
</organism>
<proteinExistence type="predicted"/>
<dbReference type="Pfam" id="PF04264">
    <property type="entry name" value="YceI"/>
    <property type="match status" value="1"/>
</dbReference>
<dbReference type="Gene3D" id="2.40.128.110">
    <property type="entry name" value="Lipid/polyisoprenoid-binding, YceI-like"/>
    <property type="match status" value="1"/>
</dbReference>